<accession>A0A8C5ZMV2</accession>
<name>A0A8C5ZMV2_MARMA</name>
<feature type="domain" description="Pyrin" evidence="1">
    <location>
        <begin position="1"/>
        <end position="92"/>
    </location>
</feature>
<evidence type="ECO:0000259" key="1">
    <source>
        <dbReference type="PROSITE" id="PS50824"/>
    </source>
</evidence>
<dbReference type="InterPro" id="IPR004020">
    <property type="entry name" value="DAPIN"/>
</dbReference>
<dbReference type="Gene3D" id="1.10.533.10">
    <property type="entry name" value="Death Domain, Fas"/>
    <property type="match status" value="1"/>
</dbReference>
<protein>
    <recommendedName>
        <fullName evidence="1">Pyrin domain-containing protein</fullName>
    </recommendedName>
</protein>
<dbReference type="CDD" id="cd08321">
    <property type="entry name" value="Pyrin_ASC-like"/>
    <property type="match status" value="1"/>
</dbReference>
<reference evidence="2" key="1">
    <citation type="submission" date="2025-08" db="UniProtKB">
        <authorList>
            <consortium name="Ensembl"/>
        </authorList>
    </citation>
    <scope>IDENTIFICATION</scope>
</reference>
<dbReference type="GeneTree" id="ENSGT01060000248896"/>
<dbReference type="SMART" id="SM01289">
    <property type="entry name" value="PYRIN"/>
    <property type="match status" value="1"/>
</dbReference>
<dbReference type="AlphaFoldDB" id="A0A8C5ZMV2"/>
<dbReference type="Ensembl" id="ENSMMMT00000020012.1">
    <property type="protein sequence ID" value="ENSMMMP00000017581.1"/>
    <property type="gene ID" value="ENSMMMG00000015606.1"/>
</dbReference>
<organism evidence="2 3">
    <name type="scientific">Marmota marmota marmota</name>
    <name type="common">Alpine marmot</name>
    <dbReference type="NCBI Taxonomy" id="9994"/>
    <lineage>
        <taxon>Eukaryota</taxon>
        <taxon>Metazoa</taxon>
        <taxon>Chordata</taxon>
        <taxon>Craniata</taxon>
        <taxon>Vertebrata</taxon>
        <taxon>Euteleostomi</taxon>
        <taxon>Mammalia</taxon>
        <taxon>Eutheria</taxon>
        <taxon>Euarchontoglires</taxon>
        <taxon>Glires</taxon>
        <taxon>Rodentia</taxon>
        <taxon>Sciuromorpha</taxon>
        <taxon>Sciuridae</taxon>
        <taxon>Xerinae</taxon>
        <taxon>Marmotini</taxon>
        <taxon>Marmota</taxon>
    </lineage>
</organism>
<evidence type="ECO:0000313" key="3">
    <source>
        <dbReference type="Proteomes" id="UP000694407"/>
    </source>
</evidence>
<evidence type="ECO:0000313" key="2">
    <source>
        <dbReference type="Ensembl" id="ENSMMMP00000017581.1"/>
    </source>
</evidence>
<sequence length="113" mass="13149">MESTSKAFLLTILEDLIEEELSKFKFRLTSIPLAAGYDHIRRGTLQQANALTLADLLIQYYGEEYSKTVTHEVLKAINQRSLAEKIKKFLFNFFAQFFWRENYQGLNLAALDH</sequence>
<dbReference type="Pfam" id="PF02758">
    <property type="entry name" value="PYRIN"/>
    <property type="match status" value="1"/>
</dbReference>
<dbReference type="InterPro" id="IPR011029">
    <property type="entry name" value="DEATH-like_dom_sf"/>
</dbReference>
<reference evidence="2" key="2">
    <citation type="submission" date="2025-09" db="UniProtKB">
        <authorList>
            <consortium name="Ensembl"/>
        </authorList>
    </citation>
    <scope>IDENTIFICATION</scope>
</reference>
<dbReference type="PROSITE" id="PS50824">
    <property type="entry name" value="DAPIN"/>
    <property type="match status" value="1"/>
</dbReference>
<keyword evidence="3" id="KW-1185">Reference proteome</keyword>
<dbReference type="SUPFAM" id="SSF47986">
    <property type="entry name" value="DEATH domain"/>
    <property type="match status" value="1"/>
</dbReference>
<proteinExistence type="predicted"/>
<dbReference type="Proteomes" id="UP000694407">
    <property type="component" value="Unplaced"/>
</dbReference>